<dbReference type="Proteomes" id="UP001165060">
    <property type="component" value="Unassembled WGS sequence"/>
</dbReference>
<accession>A0ABQ6MZR5</accession>
<dbReference type="EMBL" id="BRYB01003466">
    <property type="protein sequence ID" value="GMI37180.1"/>
    <property type="molecule type" value="Genomic_DNA"/>
</dbReference>
<keyword evidence="2" id="KW-1185">Reference proteome</keyword>
<organism evidence="1 2">
    <name type="scientific">Tetraparma gracilis</name>
    <dbReference type="NCBI Taxonomy" id="2962635"/>
    <lineage>
        <taxon>Eukaryota</taxon>
        <taxon>Sar</taxon>
        <taxon>Stramenopiles</taxon>
        <taxon>Ochrophyta</taxon>
        <taxon>Bolidophyceae</taxon>
        <taxon>Parmales</taxon>
        <taxon>Triparmaceae</taxon>
        <taxon>Tetraparma</taxon>
    </lineage>
</organism>
<reference evidence="1 2" key="1">
    <citation type="journal article" date="2023" name="Commun. Biol.">
        <title>Genome analysis of Parmales, the sister group of diatoms, reveals the evolutionary specialization of diatoms from phago-mixotrophs to photoautotrophs.</title>
        <authorList>
            <person name="Ban H."/>
            <person name="Sato S."/>
            <person name="Yoshikawa S."/>
            <person name="Yamada K."/>
            <person name="Nakamura Y."/>
            <person name="Ichinomiya M."/>
            <person name="Sato N."/>
            <person name="Blanc-Mathieu R."/>
            <person name="Endo H."/>
            <person name="Kuwata A."/>
            <person name="Ogata H."/>
        </authorList>
    </citation>
    <scope>NUCLEOTIDE SEQUENCE [LARGE SCALE GENOMIC DNA]</scope>
</reference>
<sequence>MRLRGVLQTCGEDMAEANRRRSSELDAAKSAFAAKENAYVAQLNSNEARKVRLRGKLETCSARAREEIAEVNRRCASELDAVKSALAAKKDAYVAQLGRNDRESSAAARENERLRGELQTCSARAREEIAEVNRRCSSELDAAESSLAAKNAYVAQLGRDLAARNTDLECSTAEIARLRGELQTCSARARYEMNSNVEIQRLNGELQASSARARENIAEVNRRCSSELDAAESSLAAKNTYVAQLRGELSAKDACVAQRQLAQRQLAQRQLAQLGRNLAARDADLKCYKAAMGFCVLENPFSILDPRSLSSESAIHAAVTDAGNQDLWAQLRAVASTVGAVAIKQEHLEGPAAAANEEEQGDDIDEYL</sequence>
<protein>
    <submittedName>
        <fullName evidence="1">Uncharacterized protein</fullName>
    </submittedName>
</protein>
<proteinExistence type="predicted"/>
<comment type="caution">
    <text evidence="1">The sequence shown here is derived from an EMBL/GenBank/DDBJ whole genome shotgun (WGS) entry which is preliminary data.</text>
</comment>
<evidence type="ECO:0000313" key="2">
    <source>
        <dbReference type="Proteomes" id="UP001165060"/>
    </source>
</evidence>
<gene>
    <name evidence="1" type="ORF">TeGR_g1373</name>
</gene>
<evidence type="ECO:0000313" key="1">
    <source>
        <dbReference type="EMBL" id="GMI37180.1"/>
    </source>
</evidence>
<name>A0ABQ6MZR5_9STRA</name>